<reference evidence="1" key="1">
    <citation type="submission" date="2010-07" db="EMBL/GenBank/DDBJ databases">
        <authorList>
            <consortium name="CONSOLIDER consortium CSD2007-00005"/>
            <person name="Guazzaroni M.-E."/>
            <person name="Richter M."/>
            <person name="Garcia-Salamanca A."/>
            <person name="Yarza P."/>
            <person name="Ferrer M."/>
        </authorList>
    </citation>
    <scope>NUCLEOTIDE SEQUENCE</scope>
</reference>
<gene>
    <name evidence="1" type="ORF">LDC_1409</name>
</gene>
<reference evidence="1" key="2">
    <citation type="journal article" date="2011" name="Microb. Ecol.">
        <title>Taxonomic and Functional Metagenomic Profiling of the Microbial Community in the Anoxic Sediment of a Sub-saline Shallow Lake (Laguna de Carrizo, Central Spain).</title>
        <authorList>
            <person name="Ferrer M."/>
            <person name="Guazzaroni M.E."/>
            <person name="Richter M."/>
            <person name="Garcia-Salamanca A."/>
            <person name="Yarza P."/>
            <person name="Suarez-Suarez A."/>
            <person name="Solano J."/>
            <person name="Alcaide M."/>
            <person name="van Dillewijn P."/>
            <person name="Molina-Henares M.A."/>
            <person name="Lopez-Cortes N."/>
            <person name="Al-Ramahi Y."/>
            <person name="Guerrero C."/>
            <person name="Acosta A."/>
            <person name="de Eugenio L.I."/>
            <person name="Martinez V."/>
            <person name="Marques S."/>
            <person name="Rojo F."/>
            <person name="Santero E."/>
            <person name="Genilloud O."/>
            <person name="Perez-Perez J."/>
            <person name="Rossello-Mora R."/>
            <person name="Ramos J.L."/>
        </authorList>
    </citation>
    <scope>NUCLEOTIDE SEQUENCE</scope>
</reference>
<name>D9PIQ1_9ZZZZ</name>
<evidence type="ECO:0000313" key="1">
    <source>
        <dbReference type="EMBL" id="EFK96547.1"/>
    </source>
</evidence>
<proteinExistence type="predicted"/>
<comment type="caution">
    <text evidence="1">The sequence shown here is derived from an EMBL/GenBank/DDBJ whole genome shotgun (WGS) entry which is preliminary data.</text>
</comment>
<accession>D9PIQ1</accession>
<organism evidence="1">
    <name type="scientific">sediment metagenome</name>
    <dbReference type="NCBI Taxonomy" id="749907"/>
    <lineage>
        <taxon>unclassified sequences</taxon>
        <taxon>metagenomes</taxon>
        <taxon>ecological metagenomes</taxon>
    </lineage>
</organism>
<sequence length="138" mass="16152">MLANPPNRPSRESWKPAFNTMKDLYYGEARIRWGHVGIPFLWGFGRQRLEYFMLHADNAAKTFNQAFPEMFVREDSDTGATKRIAPPINQYLIIEEPFSCLREFLKCPKVLADFEGLLIARYHIGLWRPENNDHEHGI</sequence>
<protein>
    <submittedName>
        <fullName evidence="1">Uncharacterized protein</fullName>
    </submittedName>
</protein>
<dbReference type="EMBL" id="ADZX01000449">
    <property type="protein sequence ID" value="EFK96547.1"/>
    <property type="molecule type" value="Genomic_DNA"/>
</dbReference>
<dbReference type="AlphaFoldDB" id="D9PIQ1"/>